<dbReference type="SMART" id="SM00458">
    <property type="entry name" value="RICIN"/>
    <property type="match status" value="1"/>
</dbReference>
<evidence type="ECO:0000256" key="1">
    <source>
        <dbReference type="SAM" id="MobiDB-lite"/>
    </source>
</evidence>
<comment type="caution">
    <text evidence="4">The sequence shown here is derived from an EMBL/GenBank/DDBJ whole genome shotgun (WGS) entry which is preliminary data.</text>
</comment>
<feature type="transmembrane region" description="Helical" evidence="2">
    <location>
        <begin position="40"/>
        <end position="61"/>
    </location>
</feature>
<dbReference type="Gene3D" id="2.80.10.50">
    <property type="match status" value="1"/>
</dbReference>
<feature type="compositionally biased region" description="Pro residues" evidence="1">
    <location>
        <begin position="76"/>
        <end position="94"/>
    </location>
</feature>
<keyword evidence="2" id="KW-0472">Membrane</keyword>
<dbReference type="Proteomes" id="UP000635606">
    <property type="component" value="Unassembled WGS sequence"/>
</dbReference>
<dbReference type="SUPFAM" id="SSF50370">
    <property type="entry name" value="Ricin B-like lectins"/>
    <property type="match status" value="1"/>
</dbReference>
<evidence type="ECO:0000313" key="5">
    <source>
        <dbReference type="Proteomes" id="UP000635606"/>
    </source>
</evidence>
<protein>
    <recommendedName>
        <fullName evidence="3">Ricin B lectin domain-containing protein</fullName>
    </recommendedName>
</protein>
<keyword evidence="2" id="KW-1133">Transmembrane helix</keyword>
<reference evidence="4" key="1">
    <citation type="submission" date="2021-01" db="EMBL/GenBank/DDBJ databases">
        <title>Whole genome shotgun sequence of Virgisporangium ochraceum NBRC 16418.</title>
        <authorList>
            <person name="Komaki H."/>
            <person name="Tamura T."/>
        </authorList>
    </citation>
    <scope>NUCLEOTIDE SEQUENCE</scope>
    <source>
        <strain evidence="4">NBRC 16418</strain>
    </source>
</reference>
<organism evidence="4 5">
    <name type="scientific">Virgisporangium ochraceum</name>
    <dbReference type="NCBI Taxonomy" id="65505"/>
    <lineage>
        <taxon>Bacteria</taxon>
        <taxon>Bacillati</taxon>
        <taxon>Actinomycetota</taxon>
        <taxon>Actinomycetes</taxon>
        <taxon>Micromonosporales</taxon>
        <taxon>Micromonosporaceae</taxon>
        <taxon>Virgisporangium</taxon>
    </lineage>
</organism>
<keyword evidence="5" id="KW-1185">Reference proteome</keyword>
<dbReference type="EMBL" id="BOPH01000072">
    <property type="protein sequence ID" value="GIJ70030.1"/>
    <property type="molecule type" value="Genomic_DNA"/>
</dbReference>
<keyword evidence="2" id="KW-0812">Transmembrane</keyword>
<feature type="compositionally biased region" description="Low complexity" evidence="1">
    <location>
        <begin position="95"/>
        <end position="113"/>
    </location>
</feature>
<dbReference type="AlphaFoldDB" id="A0A8J4EC27"/>
<dbReference type="PROSITE" id="PS50231">
    <property type="entry name" value="RICIN_B_LECTIN"/>
    <property type="match status" value="1"/>
</dbReference>
<dbReference type="RefSeq" id="WP_203929936.1">
    <property type="nucleotide sequence ID" value="NZ_BOPH01000072.1"/>
</dbReference>
<accession>A0A8J4EC27</accession>
<evidence type="ECO:0000256" key="2">
    <source>
        <dbReference type="SAM" id="Phobius"/>
    </source>
</evidence>
<gene>
    <name evidence="4" type="ORF">Voc01_049470</name>
</gene>
<name>A0A8J4EC27_9ACTN</name>
<dbReference type="Pfam" id="PF00652">
    <property type="entry name" value="Ricin_B_lectin"/>
    <property type="match status" value="1"/>
</dbReference>
<sequence length="241" mass="25779">MTSNDNDPTATPEIEVPDFLKPREIGPLLPERTERRRGRWWFLAVPVAIAVLMVAVVLQFGSDERPVRAVAVPGYTPSPVPSVTPSASPSPPPSTSSSTSAPPSKRPTSSPPKRSTPPRAHKGAIVGIGGRCLAVDRGGVQLAVCADRSSQRWAAPGDGTVRLLDRWCLDVQSSGEANGTPVILYPCNRSDAQQWQRRGDGTWRNPQSNKCLGTVGGRSEPGTRLAVFDCGSGAHQRWSLT</sequence>
<evidence type="ECO:0000313" key="4">
    <source>
        <dbReference type="EMBL" id="GIJ70030.1"/>
    </source>
</evidence>
<proteinExistence type="predicted"/>
<dbReference type="InterPro" id="IPR035992">
    <property type="entry name" value="Ricin_B-like_lectins"/>
</dbReference>
<evidence type="ECO:0000259" key="3">
    <source>
        <dbReference type="SMART" id="SM00458"/>
    </source>
</evidence>
<dbReference type="InterPro" id="IPR000772">
    <property type="entry name" value="Ricin_B_lectin"/>
</dbReference>
<feature type="region of interest" description="Disordered" evidence="1">
    <location>
        <begin position="76"/>
        <end position="123"/>
    </location>
</feature>
<feature type="domain" description="Ricin B lectin" evidence="3">
    <location>
        <begin position="122"/>
        <end position="241"/>
    </location>
</feature>